<comment type="similarity">
    <text evidence="1">Belongs to the DprA/Smf family.</text>
</comment>
<reference evidence="4 5" key="1">
    <citation type="submission" date="2019-05" db="EMBL/GenBank/DDBJ databases">
        <title>Genome sequences of Thalassotalea litorea 1K03283.</title>
        <authorList>
            <person name="Zhang D."/>
        </authorList>
    </citation>
    <scope>NUCLEOTIDE SEQUENCE [LARGE SCALE GENOMIC DNA]</scope>
    <source>
        <strain evidence="4 5">MCCC 1K03283</strain>
    </source>
</reference>
<dbReference type="RefSeq" id="WP_138319685.1">
    <property type="nucleotide sequence ID" value="NZ_VCBC01000007.1"/>
</dbReference>
<dbReference type="Pfam" id="PF02481">
    <property type="entry name" value="DNA_processg_A"/>
    <property type="match status" value="1"/>
</dbReference>
<dbReference type="InterPro" id="IPR036388">
    <property type="entry name" value="WH-like_DNA-bd_sf"/>
</dbReference>
<dbReference type="GO" id="GO:0009294">
    <property type="term" value="P:DNA-mediated transformation"/>
    <property type="evidence" value="ECO:0007669"/>
    <property type="project" value="InterPro"/>
</dbReference>
<proteinExistence type="inferred from homology"/>
<dbReference type="PANTHER" id="PTHR43022">
    <property type="entry name" value="PROTEIN SMF"/>
    <property type="match status" value="1"/>
</dbReference>
<dbReference type="InterPro" id="IPR041614">
    <property type="entry name" value="DprA_WH"/>
</dbReference>
<name>A0A5R9IIL3_9GAMM</name>
<accession>A0A5R9IIL3</accession>
<dbReference type="Gene3D" id="3.40.50.450">
    <property type="match status" value="1"/>
</dbReference>
<evidence type="ECO:0000313" key="4">
    <source>
        <dbReference type="EMBL" id="TLU65384.1"/>
    </source>
</evidence>
<feature type="domain" description="DprA winged helix" evidence="3">
    <location>
        <begin position="314"/>
        <end position="359"/>
    </location>
</feature>
<dbReference type="SUPFAM" id="SSF102405">
    <property type="entry name" value="MCP/YpsA-like"/>
    <property type="match status" value="1"/>
</dbReference>
<dbReference type="Proteomes" id="UP000307790">
    <property type="component" value="Unassembled WGS sequence"/>
</dbReference>
<dbReference type="InterPro" id="IPR003488">
    <property type="entry name" value="DprA"/>
</dbReference>
<dbReference type="InterPro" id="IPR057666">
    <property type="entry name" value="DrpA_SLOG"/>
</dbReference>
<gene>
    <name evidence="4" type="primary">dprA</name>
    <name evidence="4" type="ORF">FE810_08850</name>
</gene>
<evidence type="ECO:0000259" key="2">
    <source>
        <dbReference type="Pfam" id="PF02481"/>
    </source>
</evidence>
<dbReference type="EMBL" id="VCBC01000007">
    <property type="protein sequence ID" value="TLU65384.1"/>
    <property type="molecule type" value="Genomic_DNA"/>
</dbReference>
<dbReference type="AlphaFoldDB" id="A0A5R9IIL3"/>
<dbReference type="NCBIfam" id="TIGR00732">
    <property type="entry name" value="dprA"/>
    <property type="match status" value="1"/>
</dbReference>
<evidence type="ECO:0000259" key="3">
    <source>
        <dbReference type="Pfam" id="PF17782"/>
    </source>
</evidence>
<dbReference type="OrthoDB" id="9785707at2"/>
<dbReference type="PANTHER" id="PTHR43022:SF1">
    <property type="entry name" value="PROTEIN SMF"/>
    <property type="match status" value="1"/>
</dbReference>
<keyword evidence="5" id="KW-1185">Reference proteome</keyword>
<comment type="caution">
    <text evidence="4">The sequence shown here is derived from an EMBL/GenBank/DDBJ whole genome shotgun (WGS) entry which is preliminary data.</text>
</comment>
<sequence>MAESILHWLALLKLTGIRHTNKLKLLNQYSPLQLFQLQKNDLIALGLSAHQAAGFNQKLIEDSQSLLAQCRALNIHCIDLHHPGYPSLLREISDPPLLLFVKGDPACLQQDQLAIVGPRMATFSAVDIAEEFSYGLSERGLTITSGLALGIDSAAHRGALNQSGKTIAVVATGLDQVYPRHNHDLAERILTSGGAIVSEYVPGTPPRAGHFPRRNRIITGMSLGTLVVEAALKSGSLISARLAMEQNREVFAIPGSIYNANAKGCHQLIKQGAHLVECVQDVSSELVRLTANLQAPKKPKKIKKIESQGLFLDPLLASVDYEATPADVVASRCKLPVEEVLTRLTILELRGLVVAVPGGFLKQK</sequence>
<organism evidence="4 5">
    <name type="scientific">Thalassotalea litorea</name>
    <dbReference type="NCBI Taxonomy" id="2020715"/>
    <lineage>
        <taxon>Bacteria</taxon>
        <taxon>Pseudomonadati</taxon>
        <taxon>Pseudomonadota</taxon>
        <taxon>Gammaproteobacteria</taxon>
        <taxon>Alteromonadales</taxon>
        <taxon>Colwelliaceae</taxon>
        <taxon>Thalassotalea</taxon>
    </lineage>
</organism>
<dbReference type="Pfam" id="PF17782">
    <property type="entry name" value="WHD_DprA"/>
    <property type="match status" value="1"/>
</dbReference>
<evidence type="ECO:0000256" key="1">
    <source>
        <dbReference type="ARBA" id="ARBA00006525"/>
    </source>
</evidence>
<dbReference type="Gene3D" id="1.10.10.10">
    <property type="entry name" value="Winged helix-like DNA-binding domain superfamily/Winged helix DNA-binding domain"/>
    <property type="match status" value="1"/>
</dbReference>
<evidence type="ECO:0000313" key="5">
    <source>
        <dbReference type="Proteomes" id="UP000307790"/>
    </source>
</evidence>
<feature type="domain" description="Smf/DprA SLOG" evidence="2">
    <location>
        <begin position="78"/>
        <end position="286"/>
    </location>
</feature>
<protein>
    <submittedName>
        <fullName evidence="4">DNA-protecting protein DprA</fullName>
    </submittedName>
</protein>